<gene>
    <name evidence="10" type="ORF">FOL46_002668</name>
</gene>
<feature type="transmembrane region" description="Helical" evidence="8">
    <location>
        <begin position="630"/>
        <end position="649"/>
    </location>
</feature>
<evidence type="ECO:0000256" key="8">
    <source>
        <dbReference type="SAM" id="Phobius"/>
    </source>
</evidence>
<feature type="region of interest" description="Disordered" evidence="7">
    <location>
        <begin position="1"/>
        <end position="20"/>
    </location>
</feature>
<dbReference type="Gene3D" id="3.30.70.1230">
    <property type="entry name" value="Nucleotide cyclase"/>
    <property type="match status" value="1"/>
</dbReference>
<feature type="transmembrane region" description="Helical" evidence="8">
    <location>
        <begin position="591"/>
        <end position="610"/>
    </location>
</feature>
<keyword evidence="3" id="KW-0547">Nucleotide-binding</keyword>
<comment type="subcellular location">
    <subcellularLocation>
        <location evidence="1">Membrane</location>
    </subcellularLocation>
</comment>
<dbReference type="InterPro" id="IPR001054">
    <property type="entry name" value="A/G_cyclase"/>
</dbReference>
<organism evidence="10 11">
    <name type="scientific">Perkinsus olseni</name>
    <name type="common">Perkinsus atlanticus</name>
    <dbReference type="NCBI Taxonomy" id="32597"/>
    <lineage>
        <taxon>Eukaryota</taxon>
        <taxon>Sar</taxon>
        <taxon>Alveolata</taxon>
        <taxon>Perkinsozoa</taxon>
        <taxon>Perkinsea</taxon>
        <taxon>Perkinsida</taxon>
        <taxon>Perkinsidae</taxon>
        <taxon>Perkinsus</taxon>
    </lineage>
</organism>
<evidence type="ECO:0000256" key="2">
    <source>
        <dbReference type="ARBA" id="ARBA00022692"/>
    </source>
</evidence>
<keyword evidence="4 8" id="KW-1133">Transmembrane helix</keyword>
<comment type="caution">
    <text evidence="10">The sequence shown here is derived from an EMBL/GenBank/DDBJ whole genome shotgun (WGS) entry which is preliminary data.</text>
</comment>
<dbReference type="GO" id="GO:0035556">
    <property type="term" value="P:intracellular signal transduction"/>
    <property type="evidence" value="ECO:0007669"/>
    <property type="project" value="InterPro"/>
</dbReference>
<dbReference type="InterPro" id="IPR013057">
    <property type="entry name" value="AA_transpt_TM"/>
</dbReference>
<dbReference type="Pfam" id="PF01490">
    <property type="entry name" value="Aa_trans"/>
    <property type="match status" value="1"/>
</dbReference>
<dbReference type="InterPro" id="IPR029787">
    <property type="entry name" value="Nucleotide_cyclase"/>
</dbReference>
<evidence type="ECO:0000259" key="9">
    <source>
        <dbReference type="PROSITE" id="PS50125"/>
    </source>
</evidence>
<evidence type="ECO:0000313" key="11">
    <source>
        <dbReference type="Proteomes" id="UP000572268"/>
    </source>
</evidence>
<dbReference type="GO" id="GO:0016020">
    <property type="term" value="C:membrane"/>
    <property type="evidence" value="ECO:0007669"/>
    <property type="project" value="UniProtKB-SubCell"/>
</dbReference>
<feature type="transmembrane region" description="Helical" evidence="8">
    <location>
        <begin position="535"/>
        <end position="557"/>
    </location>
</feature>
<dbReference type="GO" id="GO:0000166">
    <property type="term" value="F:nucleotide binding"/>
    <property type="evidence" value="ECO:0007669"/>
    <property type="project" value="UniProtKB-KW"/>
</dbReference>
<protein>
    <recommendedName>
        <fullName evidence="9">Guanylate cyclase domain-containing protein</fullName>
    </recommendedName>
</protein>
<dbReference type="SUPFAM" id="SSF55073">
    <property type="entry name" value="Nucleotide cyclase"/>
    <property type="match status" value="1"/>
</dbReference>
<dbReference type="SMART" id="SM00044">
    <property type="entry name" value="CYCc"/>
    <property type="match status" value="1"/>
</dbReference>
<dbReference type="Pfam" id="PF00211">
    <property type="entry name" value="Guanylate_cyc"/>
    <property type="match status" value="1"/>
</dbReference>
<dbReference type="GO" id="GO:0016829">
    <property type="term" value="F:lyase activity"/>
    <property type="evidence" value="ECO:0007669"/>
    <property type="project" value="UniProtKB-KW"/>
</dbReference>
<proteinExistence type="predicted"/>
<dbReference type="PANTHER" id="PTHR11920:SF335">
    <property type="entry name" value="GUANYLATE CYCLASE"/>
    <property type="match status" value="1"/>
</dbReference>
<feature type="transmembrane region" description="Helical" evidence="8">
    <location>
        <begin position="154"/>
        <end position="176"/>
    </location>
</feature>
<evidence type="ECO:0000256" key="7">
    <source>
        <dbReference type="SAM" id="MobiDB-lite"/>
    </source>
</evidence>
<keyword evidence="2 8" id="KW-0812">Transmembrane</keyword>
<evidence type="ECO:0000313" key="10">
    <source>
        <dbReference type="EMBL" id="KAF4667131.1"/>
    </source>
</evidence>
<dbReference type="GO" id="GO:0009190">
    <property type="term" value="P:cyclic nucleotide biosynthetic process"/>
    <property type="evidence" value="ECO:0007669"/>
    <property type="project" value="InterPro"/>
</dbReference>
<feature type="transmembrane region" description="Helical" evidence="8">
    <location>
        <begin position="67"/>
        <end position="92"/>
    </location>
</feature>
<name>A0A7J6M7U5_PEROL</name>
<dbReference type="CDD" id="cd07302">
    <property type="entry name" value="CHD"/>
    <property type="match status" value="1"/>
</dbReference>
<evidence type="ECO:0000256" key="5">
    <source>
        <dbReference type="ARBA" id="ARBA00023136"/>
    </source>
</evidence>
<sequence length="1310" mass="142627">MKTTDSAHSGGLESPKCGEGMKGRPFWNRMTNLLPAGSKIAAVFNIMKATLGAGALSLPFTMLSAGVALGLVLLVVMAALSILSLGLIVRAVHKSGKDTYEELVDLLFGRRWCYLYQLAMFVFCFGTSAVYIVTIYDIVRPVTVHAFGDNPEEWYAVLLTNRLYFSILVTVVVLLPVSLMKTIDSIRYLTFTGSLCACFLAITSVYVLARYGVASSFTSDMLWKPMDLSSLVSAFNTYIFAFANQPNIPEIYTELSVATPRNMRQVTVVCHWKMRLFRSRKSSSTEMEHQAGGSIYSVEGRASSLEHGPAVMDGGPMRVTNRGSTSTLNGTAEVKNSGASDPPEWDAFPLPPPRGKGALIRWDFSVVSLLPWTLRIPLRLHDCKNPKNGKLYCKWDAVLYDKLNRHELWARHGQSMHWLTLEFENPGLEKGYCTYPARQDLPVVLLDSLQAAHARTIIIVTFDGLSMNFRIRRYESLHNRYPEATFGRVLLAEPLNALIYLGLIHFTIVSILVREPSPPPRSSSSTASLRASHESYFQAFQSCFAWFTTTLALLWMYLGPELIAWYTWPMDEASTFCILLLVTACLYRLRFILMVAVSVYQIVLFVALRASFPTVAERHGEFFDLPTDPVIMVVSALFMAILTYSLEVLGRKDFVQSLMVTIESQRSDRLLRNVLPKRIIDTLKERQQQDLSAVSVCNTARSTAAGQLLAQTNCGQSNYLHVPNGVQQQGGYAISSQNSAAFTMQIAAASSQAQLLTGKSTKRSGVPHSRSFAGIAATAAAAAAAAAVGGNASTSGLYNSALAEFYSDASILFADVVGFTSISSRVPPEQVLLLLNELFFMFDNIAEKHGLEKIKTIGDAYMAAAGLPTPHPLHAHAVARMGLDMVADVGVFCDDMGNPLALRVGCHSGSCVAGVIGRKKFIYDVWGDCVNTASRMESHGEPMKVHCSEATAQRIQGDFELVDRGDMFIKGKGLMRTFFIEREMESTKDRSVLPNKKTLEEWRDRLCTGANGSLCLLATPAAVDPCQSESPRRESLRSLPAKEALGSMPADLEAGLGSGRCCDAGNSSTERIYALAGQRAAEGAAPITARVGTAVAMEATVKVMATITARAMVSAATKRVMGTAATRKGYKAGGNGNSFYKKSWSGNKFGGFTKPALPINQFYYTDPQANGKNIRLKLDFGNVVRNPEASGNNPMKLVLTQPAEGDTPAKVNEFSVGWKGAGQILALNFRDPEAMSGVEALSAAEGSAEGGSHARIGQNKGHLMIEVTSPEGEPIRCRVPPAQGVAIQALLRYSLPKMVPRTTPIEPSAP</sequence>
<evidence type="ECO:0000256" key="1">
    <source>
        <dbReference type="ARBA" id="ARBA00004370"/>
    </source>
</evidence>
<keyword evidence="6" id="KW-0456">Lyase</keyword>
<dbReference type="PANTHER" id="PTHR11920">
    <property type="entry name" value="GUANYLYL CYCLASE"/>
    <property type="match status" value="1"/>
</dbReference>
<dbReference type="PROSITE" id="PS50125">
    <property type="entry name" value="GUANYLATE_CYCLASE_2"/>
    <property type="match status" value="1"/>
</dbReference>
<keyword evidence="5 8" id="KW-0472">Membrane</keyword>
<reference evidence="10 11" key="1">
    <citation type="submission" date="2020-04" db="EMBL/GenBank/DDBJ databases">
        <title>Perkinsus olseni comparative genomics.</title>
        <authorList>
            <person name="Bogema D.R."/>
        </authorList>
    </citation>
    <scope>NUCLEOTIDE SEQUENCE [LARGE SCALE GENOMIC DNA]</scope>
    <source>
        <strain evidence="10">ATCC PRA-31</strain>
    </source>
</reference>
<dbReference type="Proteomes" id="UP000572268">
    <property type="component" value="Unassembled WGS sequence"/>
</dbReference>
<evidence type="ECO:0000256" key="6">
    <source>
        <dbReference type="ARBA" id="ARBA00023239"/>
    </source>
</evidence>
<accession>A0A7J6M7U5</accession>
<feature type="transmembrane region" description="Helical" evidence="8">
    <location>
        <begin position="113"/>
        <end position="134"/>
    </location>
</feature>
<dbReference type="InterPro" id="IPR050401">
    <property type="entry name" value="Cyclic_nucleotide_synthase"/>
</dbReference>
<feature type="transmembrane region" description="Helical" evidence="8">
    <location>
        <begin position="40"/>
        <end position="61"/>
    </location>
</feature>
<feature type="transmembrane region" description="Helical" evidence="8">
    <location>
        <begin position="772"/>
        <end position="790"/>
    </location>
</feature>
<evidence type="ECO:0000256" key="4">
    <source>
        <dbReference type="ARBA" id="ARBA00022989"/>
    </source>
</evidence>
<feature type="transmembrane region" description="Helical" evidence="8">
    <location>
        <begin position="188"/>
        <end position="209"/>
    </location>
</feature>
<feature type="domain" description="Guanylate cyclase" evidence="9">
    <location>
        <begin position="810"/>
        <end position="937"/>
    </location>
</feature>
<evidence type="ECO:0000256" key="3">
    <source>
        <dbReference type="ARBA" id="ARBA00022741"/>
    </source>
</evidence>
<dbReference type="EMBL" id="JABANN010000188">
    <property type="protein sequence ID" value="KAF4667131.1"/>
    <property type="molecule type" value="Genomic_DNA"/>
</dbReference>